<evidence type="ECO:0000256" key="1">
    <source>
        <dbReference type="SAM" id="Phobius"/>
    </source>
</evidence>
<dbReference type="AlphaFoldDB" id="A0A2U1KLZ7"/>
<dbReference type="PANTHER" id="PTHR33133:SF50">
    <property type="entry name" value="TRANSMEMBRANE PROTEIN"/>
    <property type="match status" value="1"/>
</dbReference>
<feature type="transmembrane region" description="Helical" evidence="1">
    <location>
        <begin position="26"/>
        <end position="49"/>
    </location>
</feature>
<name>A0A2U1KLZ7_ARTAN</name>
<proteinExistence type="predicted"/>
<keyword evidence="1" id="KW-0812">Transmembrane</keyword>
<comment type="caution">
    <text evidence="2">The sequence shown here is derived from an EMBL/GenBank/DDBJ whole genome shotgun (WGS) entry which is preliminary data.</text>
</comment>
<keyword evidence="1" id="KW-0472">Membrane</keyword>
<protein>
    <submittedName>
        <fullName evidence="2">Uncharacterized protein</fullName>
    </submittedName>
</protein>
<dbReference type="PANTHER" id="PTHR33133">
    <property type="entry name" value="OS08G0107100 PROTEIN-RELATED"/>
    <property type="match status" value="1"/>
</dbReference>
<accession>A0A2U1KLZ7</accession>
<organism evidence="2 3">
    <name type="scientific">Artemisia annua</name>
    <name type="common">Sweet wormwood</name>
    <dbReference type="NCBI Taxonomy" id="35608"/>
    <lineage>
        <taxon>Eukaryota</taxon>
        <taxon>Viridiplantae</taxon>
        <taxon>Streptophyta</taxon>
        <taxon>Embryophyta</taxon>
        <taxon>Tracheophyta</taxon>
        <taxon>Spermatophyta</taxon>
        <taxon>Magnoliopsida</taxon>
        <taxon>eudicotyledons</taxon>
        <taxon>Gunneridae</taxon>
        <taxon>Pentapetalae</taxon>
        <taxon>asterids</taxon>
        <taxon>campanulids</taxon>
        <taxon>Asterales</taxon>
        <taxon>Asteraceae</taxon>
        <taxon>Asteroideae</taxon>
        <taxon>Anthemideae</taxon>
        <taxon>Artemisiinae</taxon>
        <taxon>Artemisia</taxon>
    </lineage>
</organism>
<dbReference type="Proteomes" id="UP000245207">
    <property type="component" value="Unassembled WGS sequence"/>
</dbReference>
<keyword evidence="3" id="KW-1185">Reference proteome</keyword>
<keyword evidence="1" id="KW-1133">Transmembrane helix</keyword>
<gene>
    <name evidence="2" type="ORF">CTI12_AA588040</name>
</gene>
<sequence length="177" mass="19982">METTPVPTLNLARVQTKSKRIIESSYTHFITLSLFFLPLSVSLITGPSFRISPYNFTVDHLHKLDQKRIIYHLLYVLIGYVFALCAIASITCSTHNGFLDSLHEFNSWVYVFFTMLGSSYLVWFLRQITTANTVLYNYCKELHGELATGSAEGFAHEYINLLASDEKVPCVATAAKA</sequence>
<dbReference type="EMBL" id="PKPP01016464">
    <property type="protein sequence ID" value="PWA37683.1"/>
    <property type="molecule type" value="Genomic_DNA"/>
</dbReference>
<feature type="transmembrane region" description="Helical" evidence="1">
    <location>
        <begin position="69"/>
        <end position="93"/>
    </location>
</feature>
<dbReference type="OrthoDB" id="1934322at2759"/>
<reference evidence="2 3" key="1">
    <citation type="journal article" date="2018" name="Mol. Plant">
        <title>The genome of Artemisia annua provides insight into the evolution of Asteraceae family and artemisinin biosynthesis.</title>
        <authorList>
            <person name="Shen Q."/>
            <person name="Zhang L."/>
            <person name="Liao Z."/>
            <person name="Wang S."/>
            <person name="Yan T."/>
            <person name="Shi P."/>
            <person name="Liu M."/>
            <person name="Fu X."/>
            <person name="Pan Q."/>
            <person name="Wang Y."/>
            <person name="Lv Z."/>
            <person name="Lu X."/>
            <person name="Zhang F."/>
            <person name="Jiang W."/>
            <person name="Ma Y."/>
            <person name="Chen M."/>
            <person name="Hao X."/>
            <person name="Li L."/>
            <person name="Tang Y."/>
            <person name="Lv G."/>
            <person name="Zhou Y."/>
            <person name="Sun X."/>
            <person name="Brodelius P.E."/>
            <person name="Rose J.K.C."/>
            <person name="Tang K."/>
        </authorList>
    </citation>
    <scope>NUCLEOTIDE SEQUENCE [LARGE SCALE GENOMIC DNA]</scope>
    <source>
        <strain evidence="3">cv. Huhao1</strain>
        <tissue evidence="2">Leaf</tissue>
    </source>
</reference>
<feature type="transmembrane region" description="Helical" evidence="1">
    <location>
        <begin position="105"/>
        <end position="125"/>
    </location>
</feature>
<evidence type="ECO:0000313" key="2">
    <source>
        <dbReference type="EMBL" id="PWA37683.1"/>
    </source>
</evidence>
<evidence type="ECO:0000313" key="3">
    <source>
        <dbReference type="Proteomes" id="UP000245207"/>
    </source>
</evidence>